<feature type="transmembrane region" description="Helical" evidence="7">
    <location>
        <begin position="73"/>
        <end position="95"/>
    </location>
</feature>
<organism evidence="8 9">
    <name type="scientific">Desulfitobacterium dichloroeliminans (strain LMG P-21439 / DCA1)</name>
    <dbReference type="NCBI Taxonomy" id="871963"/>
    <lineage>
        <taxon>Bacteria</taxon>
        <taxon>Bacillati</taxon>
        <taxon>Bacillota</taxon>
        <taxon>Clostridia</taxon>
        <taxon>Eubacteriales</taxon>
        <taxon>Desulfitobacteriaceae</taxon>
        <taxon>Desulfitobacterium</taxon>
    </lineage>
</organism>
<reference evidence="9" key="1">
    <citation type="submission" date="2012-02" db="EMBL/GenBank/DDBJ databases">
        <title>Complete sequence of Desulfitobacterium dichloroeliminans LMG P-21439.</title>
        <authorList>
            <person name="Lucas S."/>
            <person name="Han J."/>
            <person name="Lapidus A."/>
            <person name="Cheng J.-F."/>
            <person name="Goodwin L."/>
            <person name="Pitluck S."/>
            <person name="Peters L."/>
            <person name="Ovchinnikova G."/>
            <person name="Teshima H."/>
            <person name="Detter J.C."/>
            <person name="Han C."/>
            <person name="Tapia R."/>
            <person name="Land M."/>
            <person name="Hauser L."/>
            <person name="Kyrpides N."/>
            <person name="Ivanova N."/>
            <person name="Pagani I."/>
            <person name="Kruse T."/>
            <person name="de Vos W.M."/>
            <person name="Boon N."/>
            <person name="Smidt H."/>
            <person name="Woyke T."/>
        </authorList>
    </citation>
    <scope>NUCLEOTIDE SEQUENCE [LARGE SCALE GENOMIC DNA]</scope>
    <source>
        <strain evidence="9">LMG P-21439 / DCA1</strain>
    </source>
</reference>
<keyword evidence="5 7" id="KW-1133">Transmembrane helix</keyword>
<feature type="transmembrane region" description="Helical" evidence="7">
    <location>
        <begin position="143"/>
        <end position="175"/>
    </location>
</feature>
<sequence length="180" mass="19392">MYKKLWEVFIGCARATNLGFGGGPAMIPLIQREAVTRYKWLTDEEFADALAIGNSLPGPIATKLASYMGYRVAGWPGAMAGLLGTLLSTLVIVLLGDLLIRYSHTSALNAALTAVRPVVVILIAQSAYELGKKAFPKKHRSTWGIAVVVLGIIFMTSVHPGILVVCAMTFGYFAYGRKKS</sequence>
<name>L0F8N8_DESDL</name>
<evidence type="ECO:0000256" key="2">
    <source>
        <dbReference type="ARBA" id="ARBA00005262"/>
    </source>
</evidence>
<dbReference type="Pfam" id="PF02417">
    <property type="entry name" value="Chromate_transp"/>
    <property type="match status" value="1"/>
</dbReference>
<dbReference type="AlphaFoldDB" id="L0F8N8"/>
<comment type="similarity">
    <text evidence="2">Belongs to the chromate ion transporter (CHR) (TC 2.A.51) family.</text>
</comment>
<keyword evidence="6 7" id="KW-0472">Membrane</keyword>
<evidence type="ECO:0000256" key="6">
    <source>
        <dbReference type="ARBA" id="ARBA00023136"/>
    </source>
</evidence>
<dbReference type="KEGG" id="ddl:Desdi_1957"/>
<dbReference type="RefSeq" id="WP_015262391.1">
    <property type="nucleotide sequence ID" value="NC_019903.1"/>
</dbReference>
<keyword evidence="3" id="KW-1003">Cell membrane</keyword>
<dbReference type="GO" id="GO:0005886">
    <property type="term" value="C:plasma membrane"/>
    <property type="evidence" value="ECO:0007669"/>
    <property type="project" value="UniProtKB-SubCell"/>
</dbReference>
<dbReference type="HOGENOM" id="CLU_018106_1_2_9"/>
<gene>
    <name evidence="8" type="ordered locus">Desdi_1957</name>
</gene>
<dbReference type="OrthoDB" id="9788907at2"/>
<dbReference type="PANTHER" id="PTHR43663:SF1">
    <property type="entry name" value="CHROMATE TRANSPORTER"/>
    <property type="match status" value="1"/>
</dbReference>
<proteinExistence type="inferred from homology"/>
<keyword evidence="9" id="KW-1185">Reference proteome</keyword>
<evidence type="ECO:0000256" key="1">
    <source>
        <dbReference type="ARBA" id="ARBA00004651"/>
    </source>
</evidence>
<dbReference type="Proteomes" id="UP000010797">
    <property type="component" value="Chromosome"/>
</dbReference>
<evidence type="ECO:0000256" key="3">
    <source>
        <dbReference type="ARBA" id="ARBA00022475"/>
    </source>
</evidence>
<dbReference type="InterPro" id="IPR003370">
    <property type="entry name" value="Chromate_transpt"/>
</dbReference>
<evidence type="ECO:0000256" key="7">
    <source>
        <dbReference type="SAM" id="Phobius"/>
    </source>
</evidence>
<accession>L0F8N8</accession>
<evidence type="ECO:0000256" key="5">
    <source>
        <dbReference type="ARBA" id="ARBA00022989"/>
    </source>
</evidence>
<dbReference type="PANTHER" id="PTHR43663">
    <property type="entry name" value="CHROMATE TRANSPORT PROTEIN-RELATED"/>
    <property type="match status" value="1"/>
</dbReference>
<evidence type="ECO:0000256" key="4">
    <source>
        <dbReference type="ARBA" id="ARBA00022692"/>
    </source>
</evidence>
<protein>
    <submittedName>
        <fullName evidence="8">Chromate transport protein ChrA</fullName>
    </submittedName>
</protein>
<comment type="subcellular location">
    <subcellularLocation>
        <location evidence="1">Cell membrane</location>
        <topology evidence="1">Multi-pass membrane protein</topology>
    </subcellularLocation>
</comment>
<dbReference type="STRING" id="871963.Desdi_1957"/>
<evidence type="ECO:0000313" key="9">
    <source>
        <dbReference type="Proteomes" id="UP000010797"/>
    </source>
</evidence>
<feature type="transmembrane region" description="Helical" evidence="7">
    <location>
        <begin position="107"/>
        <end position="128"/>
    </location>
</feature>
<dbReference type="InterPro" id="IPR052518">
    <property type="entry name" value="CHR_Transporter"/>
</dbReference>
<keyword evidence="4 7" id="KW-0812">Transmembrane</keyword>
<dbReference type="eggNOG" id="COG2059">
    <property type="taxonomic scope" value="Bacteria"/>
</dbReference>
<dbReference type="GO" id="GO:0015109">
    <property type="term" value="F:chromate transmembrane transporter activity"/>
    <property type="evidence" value="ECO:0007669"/>
    <property type="project" value="InterPro"/>
</dbReference>
<evidence type="ECO:0000313" key="8">
    <source>
        <dbReference type="EMBL" id="AGA69405.1"/>
    </source>
</evidence>
<dbReference type="EMBL" id="CP003344">
    <property type="protein sequence ID" value="AGA69405.1"/>
    <property type="molecule type" value="Genomic_DNA"/>
</dbReference>